<evidence type="ECO:0000313" key="10">
    <source>
        <dbReference type="EMBL" id="AUN29892.1"/>
    </source>
</evidence>
<keyword evidence="5 9" id="KW-0808">Transferase</keyword>
<dbReference type="InterPro" id="IPR045031">
    <property type="entry name" value="DHP_synth-like"/>
</dbReference>
<dbReference type="KEGG" id="ncb:C0V82_06365"/>
<dbReference type="EC" id="2.5.1.15" evidence="4 9"/>
<comment type="catalytic activity">
    <reaction evidence="1">
        <text>(7,8-dihydropterin-6-yl)methyl diphosphate + 4-aminobenzoate = 7,8-dihydropteroate + diphosphate</text>
        <dbReference type="Rhea" id="RHEA:19949"/>
        <dbReference type="ChEBI" id="CHEBI:17836"/>
        <dbReference type="ChEBI" id="CHEBI:17839"/>
        <dbReference type="ChEBI" id="CHEBI:33019"/>
        <dbReference type="ChEBI" id="CHEBI:72950"/>
        <dbReference type="EC" id="2.5.1.15"/>
    </reaction>
</comment>
<comment type="similarity">
    <text evidence="9">Belongs to the DHPS family.</text>
</comment>
<evidence type="ECO:0000256" key="7">
    <source>
        <dbReference type="ARBA" id="ARBA00022842"/>
    </source>
</evidence>
<evidence type="ECO:0000256" key="4">
    <source>
        <dbReference type="ARBA" id="ARBA00012458"/>
    </source>
</evidence>
<dbReference type="GO" id="GO:0046654">
    <property type="term" value="P:tetrahydrofolate biosynthetic process"/>
    <property type="evidence" value="ECO:0007669"/>
    <property type="project" value="UniProtKB-UniPathway"/>
</dbReference>
<keyword evidence="6 9" id="KW-0479">Metal-binding</keyword>
<dbReference type="NCBIfam" id="TIGR01496">
    <property type="entry name" value="DHPS"/>
    <property type="match status" value="1"/>
</dbReference>
<dbReference type="EMBL" id="CP025611">
    <property type="protein sequence ID" value="AUN29892.1"/>
    <property type="molecule type" value="Genomic_DNA"/>
</dbReference>
<keyword evidence="8 9" id="KW-0289">Folate biosynthesis</keyword>
<reference evidence="10 11" key="1">
    <citation type="submission" date="2017-12" db="EMBL/GenBank/DDBJ databases">
        <title>Genomes of bacteria within cyanobacterial aggregates.</title>
        <authorList>
            <person name="Cai H."/>
        </authorList>
    </citation>
    <scope>NUCLEOTIDE SEQUENCE [LARGE SCALE GENOMIC DNA]</scope>
    <source>
        <strain evidence="10 11">TH16</strain>
    </source>
</reference>
<dbReference type="InterPro" id="IPR006390">
    <property type="entry name" value="DHP_synth_dom"/>
</dbReference>
<dbReference type="PROSITE" id="PS50972">
    <property type="entry name" value="PTERIN_BINDING"/>
    <property type="match status" value="1"/>
</dbReference>
<comment type="function">
    <text evidence="9">Catalyzes the condensation of para-aminobenzoate (pABA) with 6-hydroxymethyl-7,8-dihydropterin diphosphate (DHPt-PP) to form 7,8-dihydropteroate (H2Pte), the immediate precursor of folate derivatives.</text>
</comment>
<gene>
    <name evidence="10" type="primary">folP</name>
    <name evidence="10" type="ORF">C0V82_06365</name>
</gene>
<comment type="cofactor">
    <cofactor evidence="2 9">
        <name>Mg(2+)</name>
        <dbReference type="ChEBI" id="CHEBI:18420"/>
    </cofactor>
</comment>
<dbReference type="Proteomes" id="UP000234752">
    <property type="component" value="Chromosome eg_1"/>
</dbReference>
<dbReference type="InterPro" id="IPR000489">
    <property type="entry name" value="Pterin-binding_dom"/>
</dbReference>
<dbReference type="PANTHER" id="PTHR20941">
    <property type="entry name" value="FOLATE SYNTHESIS PROTEINS"/>
    <property type="match status" value="1"/>
</dbReference>
<dbReference type="GO" id="GO:0046872">
    <property type="term" value="F:metal ion binding"/>
    <property type="evidence" value="ECO:0007669"/>
    <property type="project" value="UniProtKB-KW"/>
</dbReference>
<dbReference type="GO" id="GO:0005829">
    <property type="term" value="C:cytosol"/>
    <property type="evidence" value="ECO:0007669"/>
    <property type="project" value="TreeGrafter"/>
</dbReference>
<dbReference type="PROSITE" id="PS00792">
    <property type="entry name" value="DHPS_1"/>
    <property type="match status" value="1"/>
</dbReference>
<dbReference type="RefSeq" id="WP_102111606.1">
    <property type="nucleotide sequence ID" value="NZ_BMGN01000003.1"/>
</dbReference>
<evidence type="ECO:0000256" key="2">
    <source>
        <dbReference type="ARBA" id="ARBA00001946"/>
    </source>
</evidence>
<proteinExistence type="inferred from homology"/>
<name>A0A2K9NA65_9PROT</name>
<evidence type="ECO:0000256" key="8">
    <source>
        <dbReference type="ARBA" id="ARBA00022909"/>
    </source>
</evidence>
<dbReference type="PROSITE" id="PS00793">
    <property type="entry name" value="DHPS_2"/>
    <property type="match status" value="1"/>
</dbReference>
<evidence type="ECO:0000256" key="9">
    <source>
        <dbReference type="RuleBase" id="RU361205"/>
    </source>
</evidence>
<protein>
    <recommendedName>
        <fullName evidence="4 9">Dihydropteroate synthase</fullName>
        <shortName evidence="9">DHPS</shortName>
        <ecNumber evidence="4 9">2.5.1.15</ecNumber>
    </recommendedName>
    <alternativeName>
        <fullName evidence="9">Dihydropteroate pyrophosphorylase</fullName>
    </alternativeName>
</protein>
<dbReference type="Pfam" id="PF00809">
    <property type="entry name" value="Pterin_bind"/>
    <property type="match status" value="1"/>
</dbReference>
<organism evidence="10 11">
    <name type="scientific">Niveispirillum cyanobacteriorum</name>
    <dbReference type="NCBI Taxonomy" id="1612173"/>
    <lineage>
        <taxon>Bacteria</taxon>
        <taxon>Pseudomonadati</taxon>
        <taxon>Pseudomonadota</taxon>
        <taxon>Alphaproteobacteria</taxon>
        <taxon>Rhodospirillales</taxon>
        <taxon>Azospirillaceae</taxon>
        <taxon>Niveispirillum</taxon>
    </lineage>
</organism>
<dbReference type="GO" id="GO:0004156">
    <property type="term" value="F:dihydropteroate synthase activity"/>
    <property type="evidence" value="ECO:0007669"/>
    <property type="project" value="UniProtKB-EC"/>
</dbReference>
<accession>A0A2K9NA65</accession>
<dbReference type="AlphaFoldDB" id="A0A2K9NA65"/>
<evidence type="ECO:0000256" key="5">
    <source>
        <dbReference type="ARBA" id="ARBA00022679"/>
    </source>
</evidence>
<dbReference type="GO" id="GO:0046656">
    <property type="term" value="P:folic acid biosynthetic process"/>
    <property type="evidence" value="ECO:0007669"/>
    <property type="project" value="UniProtKB-KW"/>
</dbReference>
<dbReference type="Gene3D" id="3.20.20.20">
    <property type="entry name" value="Dihydropteroate synthase-like"/>
    <property type="match status" value="1"/>
</dbReference>
<dbReference type="CDD" id="cd00739">
    <property type="entry name" value="DHPS"/>
    <property type="match status" value="1"/>
</dbReference>
<sequence>MHRPLAILSGPAARTAVAAGQARPLAGGPLAFTLVETPAGIVPAAALAPDHPLTADRAPWAGFDLSRPVIMGIVNVTPDSFSDGGDHAHADAAIAHGCRLLAEGADILDVGGESTRPGAEPVPIEVEIARVVPVIRALADDGAVVSIDTRHAAVMKAAAEAGARIINDVTALTGDPDSLSVAAATGLPLVLMHIQGEPQTMQVAPRYGDVTAEVFDWLSARIDAAVAAGIARDRIAIDPGIGFGKDVVHNVDLLARTAALHGLGCPLLIGVSRKRFIAALSRGEAPKDRVAGSIATALHTLGQGAHILRVHDVAATVQAVAVWQALQSA</sequence>
<evidence type="ECO:0000313" key="11">
    <source>
        <dbReference type="Proteomes" id="UP000234752"/>
    </source>
</evidence>
<evidence type="ECO:0000256" key="6">
    <source>
        <dbReference type="ARBA" id="ARBA00022723"/>
    </source>
</evidence>
<dbReference type="PANTHER" id="PTHR20941:SF1">
    <property type="entry name" value="FOLIC ACID SYNTHESIS PROTEIN FOL1"/>
    <property type="match status" value="1"/>
</dbReference>
<keyword evidence="11" id="KW-1185">Reference proteome</keyword>
<dbReference type="OrthoDB" id="9811744at2"/>
<dbReference type="InterPro" id="IPR011005">
    <property type="entry name" value="Dihydropteroate_synth-like_sf"/>
</dbReference>
<comment type="pathway">
    <text evidence="3 9">Cofactor biosynthesis; tetrahydrofolate biosynthesis; 7,8-dihydrofolate from 2-amino-4-hydroxy-6-hydroxymethyl-7,8-dihydropteridine diphosphate and 4-aminobenzoate: step 1/2.</text>
</comment>
<dbReference type="UniPathway" id="UPA00077">
    <property type="reaction ID" value="UER00156"/>
</dbReference>
<evidence type="ECO:0000256" key="1">
    <source>
        <dbReference type="ARBA" id="ARBA00000012"/>
    </source>
</evidence>
<dbReference type="SUPFAM" id="SSF51717">
    <property type="entry name" value="Dihydropteroate synthetase-like"/>
    <property type="match status" value="1"/>
</dbReference>
<keyword evidence="7 9" id="KW-0460">Magnesium</keyword>
<evidence type="ECO:0000256" key="3">
    <source>
        <dbReference type="ARBA" id="ARBA00004763"/>
    </source>
</evidence>